<reference evidence="15 16" key="1">
    <citation type="submission" date="2015-02" db="EMBL/GenBank/DDBJ databases">
        <title>Draft genome sequence of Aspergillus parasiticus SU-1.</title>
        <authorList>
            <person name="Yu J."/>
            <person name="Fedorova N."/>
            <person name="Yin Y."/>
            <person name="Losada L."/>
            <person name="Zafar N."/>
            <person name="Taujale R."/>
            <person name="Ehrlich K.C."/>
            <person name="Bhatnagar D."/>
            <person name="Cleveland T.E."/>
            <person name="Bennett J.W."/>
            <person name="Nierman W.C."/>
        </authorList>
    </citation>
    <scope>NUCLEOTIDE SEQUENCE [LARGE SCALE GENOMIC DNA]</scope>
    <source>
        <strain evidence="16">ATCC 56775 / NRRL 5862 / SRRC 143 / SU-1</strain>
    </source>
</reference>
<evidence type="ECO:0000256" key="11">
    <source>
        <dbReference type="ARBA" id="ARBA00023242"/>
    </source>
</evidence>
<dbReference type="STRING" id="1403190.A0A0F0IJL7"/>
<keyword evidence="9 13" id="KW-0472">Membrane</keyword>
<dbReference type="InterPro" id="IPR007219">
    <property type="entry name" value="XnlR_reg_dom"/>
</dbReference>
<dbReference type="GO" id="GO:0042765">
    <property type="term" value="C:GPI-anchor transamidase complex"/>
    <property type="evidence" value="ECO:0007669"/>
    <property type="project" value="InterPro"/>
</dbReference>
<evidence type="ECO:0000256" key="1">
    <source>
        <dbReference type="ARBA" id="ARBA00004477"/>
    </source>
</evidence>
<name>A0A0F0IJL7_ASPPU</name>
<keyword evidence="5 13" id="KW-0812">Transmembrane</keyword>
<dbReference type="GO" id="GO:0016255">
    <property type="term" value="P:attachment of GPI anchor to protein"/>
    <property type="evidence" value="ECO:0007669"/>
    <property type="project" value="InterPro"/>
</dbReference>
<dbReference type="Pfam" id="PF06728">
    <property type="entry name" value="PIG-U"/>
    <property type="match status" value="1"/>
</dbReference>
<keyword evidence="7 13" id="KW-1133">Transmembrane helix</keyword>
<evidence type="ECO:0000256" key="9">
    <source>
        <dbReference type="ARBA" id="ARBA00023136"/>
    </source>
</evidence>
<evidence type="ECO:0000256" key="10">
    <source>
        <dbReference type="ARBA" id="ARBA00023163"/>
    </source>
</evidence>
<evidence type="ECO:0000313" key="16">
    <source>
        <dbReference type="Proteomes" id="UP000033540"/>
    </source>
</evidence>
<evidence type="ECO:0000256" key="3">
    <source>
        <dbReference type="ARBA" id="ARBA00010026"/>
    </source>
</evidence>
<feature type="transmembrane region" description="Helical" evidence="13">
    <location>
        <begin position="921"/>
        <end position="948"/>
    </location>
</feature>
<gene>
    <name evidence="15" type="ORF">P875_00127749</name>
</gene>
<dbReference type="CDD" id="cd12148">
    <property type="entry name" value="fungal_TF_MHR"/>
    <property type="match status" value="1"/>
</dbReference>
<dbReference type="AlphaFoldDB" id="A0A0F0IJL7"/>
<dbReference type="GO" id="GO:0006506">
    <property type="term" value="P:GPI anchor biosynthetic process"/>
    <property type="evidence" value="ECO:0007669"/>
    <property type="project" value="UniProtKB-UniPathway"/>
</dbReference>
<feature type="transmembrane region" description="Helical" evidence="13">
    <location>
        <begin position="830"/>
        <end position="855"/>
    </location>
</feature>
<evidence type="ECO:0000256" key="7">
    <source>
        <dbReference type="ARBA" id="ARBA00022989"/>
    </source>
</evidence>
<dbReference type="GO" id="GO:0006351">
    <property type="term" value="P:DNA-templated transcription"/>
    <property type="evidence" value="ECO:0007669"/>
    <property type="project" value="InterPro"/>
</dbReference>
<feature type="transmembrane region" description="Helical" evidence="13">
    <location>
        <begin position="998"/>
        <end position="1020"/>
    </location>
</feature>
<dbReference type="EMBL" id="JZEE01000230">
    <property type="protein sequence ID" value="KJK66907.1"/>
    <property type="molecule type" value="Genomic_DNA"/>
</dbReference>
<dbReference type="GO" id="GO:0008270">
    <property type="term" value="F:zinc ion binding"/>
    <property type="evidence" value="ECO:0007669"/>
    <property type="project" value="InterPro"/>
</dbReference>
<comment type="similarity">
    <text evidence="3">Belongs to the PIGU family.</text>
</comment>
<dbReference type="UniPathway" id="UPA00196"/>
<feature type="transmembrane region" description="Helical" evidence="13">
    <location>
        <begin position="1032"/>
        <end position="1057"/>
    </location>
</feature>
<sequence>MTRPGTKFRHFRMTKPSAPERWRYASPESPNTTSLSSQSHTSEVTQGKTNEGQPEETGVPGFVSVSQKNSPGTDAGSIDPSTSRVILANHYLMGLYASYSHYKDLIFNYLDRSRSFVLPRPLLFELFSTLYDDMKVGVDLHSRLTQNTRRPLPPISASTTVEEFCGWFRGANIRWELLGVVFALAGLASVHTAEPEKPLSYESFATDMYTASRACIEICEEDNQMNDMTIWMRHTNVALASNLFGDTSSILYRCFGSLTVELFALRYHRQISIQSGVPFFMLETRKRLFAAAVCRDMNLATLLERPPFIDCNFCDMTYPLDLDEEEILLVGSELNAALQHLDENGWKVSSEREKLLRPATGIRIRFSLSSLRAKVLRLSLGNRMESMTKKYSELYQEYEEIWTKVPIQYRYKSDFWDYLSPRSCVVLLSAHLDHLHCGFQILRMLQQEGQDTLTTILDTSMGLLSGMLDLMKQQERFVELRERFTWIFLFYGLPGAGTLATELHQHTLKGLPLPSSIPCSRIVRDLSVAISWVEKQNLPNRSDYQLCLQINKVISRLLDDTLNQGLTSAKDTNSHLEKVHEQQVPEGFHIDESSDASDKLQPLPEPFTSEEFLSWIDDLVWDGQTNIIPQANSTGPVDPVRLCTSLGIFPDSVMPVDRRQAAVFAGAFALRLLLLVLFPSLPDLLTGRVEVSTPVTSFKRLQEGLFLYTRNVSPYDGGVFHQAPLLLPIFALLPNAREFPLPTALFYSLIDLINANALITISDSGQAVSGRLFSALRKHIRWDGVSVAAWFLFNPFTIATCLGRSTSVFTTTGILYALSSAVSGNSLNAMLSLGFASYLSIYPALLFIPLVLLCYDRRAQGPKPPSGVAIFAIQHMAVFLLSIAGLLGISCLVVGDFSQFISATYGFQLLVPDLTPNVGLWWYFFIEMFDSFREFFLGVFWLHLAAYVGGLTVRLRRQPLFVITSLLGIFAVFKPYPSISDASLYFALLPLYRHLFPLMRYTFFAVSALLYATLLGPAFYHLWIYAGSGNANFFYAITLVWSLGLSILLADTIFAVLRDEWEQENPEMRGKEARQV</sequence>
<evidence type="ECO:0000256" key="13">
    <source>
        <dbReference type="SAM" id="Phobius"/>
    </source>
</evidence>
<keyword evidence="11" id="KW-0539">Nucleus</keyword>
<evidence type="ECO:0000256" key="2">
    <source>
        <dbReference type="ARBA" id="ARBA00004687"/>
    </source>
</evidence>
<evidence type="ECO:0000256" key="4">
    <source>
        <dbReference type="ARBA" id="ARBA00022502"/>
    </source>
</evidence>
<feature type="transmembrane region" description="Helical" evidence="13">
    <location>
        <begin position="876"/>
        <end position="901"/>
    </location>
</feature>
<dbReference type="PANTHER" id="PTHR13121">
    <property type="entry name" value="GPI TRANSAMIDASE COMPONENT PIG-U"/>
    <property type="match status" value="1"/>
</dbReference>
<keyword evidence="8" id="KW-0805">Transcription regulation</keyword>
<accession>A0A0F0IJL7</accession>
<comment type="caution">
    <text evidence="15">The sequence shown here is derived from an EMBL/GenBank/DDBJ whole genome shotgun (WGS) entry which is preliminary data.</text>
</comment>
<dbReference type="InterPro" id="IPR009600">
    <property type="entry name" value="PIG-U"/>
</dbReference>
<comment type="subcellular location">
    <subcellularLocation>
        <location evidence="1">Endoplasmic reticulum membrane</location>
        <topology evidence="1">Multi-pass membrane protein</topology>
    </subcellularLocation>
</comment>
<dbReference type="GO" id="GO:0003677">
    <property type="term" value="F:DNA binding"/>
    <property type="evidence" value="ECO:0007669"/>
    <property type="project" value="InterPro"/>
</dbReference>
<evidence type="ECO:0000256" key="12">
    <source>
        <dbReference type="SAM" id="MobiDB-lite"/>
    </source>
</evidence>
<feature type="domain" description="Xylanolytic transcriptional activator regulatory" evidence="14">
    <location>
        <begin position="264"/>
        <end position="339"/>
    </location>
</feature>
<evidence type="ECO:0000256" key="8">
    <source>
        <dbReference type="ARBA" id="ARBA00023015"/>
    </source>
</evidence>
<feature type="compositionally biased region" description="Polar residues" evidence="12">
    <location>
        <begin position="28"/>
        <end position="52"/>
    </location>
</feature>
<keyword evidence="6" id="KW-0256">Endoplasmic reticulum</keyword>
<comment type="pathway">
    <text evidence="2">Glycolipid biosynthesis; glycosylphosphatidylinositol-anchor biosynthesis.</text>
</comment>
<feature type="transmembrane region" description="Helical" evidence="13">
    <location>
        <begin position="960"/>
        <end position="978"/>
    </location>
</feature>
<dbReference type="Proteomes" id="UP000033540">
    <property type="component" value="Unassembled WGS sequence"/>
</dbReference>
<keyword evidence="10" id="KW-0804">Transcription</keyword>
<feature type="compositionally biased region" description="Basic residues" evidence="12">
    <location>
        <begin position="1"/>
        <end position="13"/>
    </location>
</feature>
<proteinExistence type="inferred from homology"/>
<evidence type="ECO:0000259" key="14">
    <source>
        <dbReference type="Pfam" id="PF04082"/>
    </source>
</evidence>
<dbReference type="PANTHER" id="PTHR13121:SF0">
    <property type="entry name" value="PHOSPHATIDYLINOSITOL GLYCAN ANCHOR BIOSYNTHESIS CLASS U PROTEIN"/>
    <property type="match status" value="1"/>
</dbReference>
<feature type="region of interest" description="Disordered" evidence="12">
    <location>
        <begin position="1"/>
        <end position="79"/>
    </location>
</feature>
<organism evidence="15 16">
    <name type="scientific">Aspergillus parasiticus (strain ATCC 56775 / NRRL 5862 / SRRC 143 / SU-1)</name>
    <dbReference type="NCBI Taxonomy" id="1403190"/>
    <lineage>
        <taxon>Eukaryota</taxon>
        <taxon>Fungi</taxon>
        <taxon>Dikarya</taxon>
        <taxon>Ascomycota</taxon>
        <taxon>Pezizomycotina</taxon>
        <taxon>Eurotiomycetes</taxon>
        <taxon>Eurotiomycetidae</taxon>
        <taxon>Eurotiales</taxon>
        <taxon>Aspergillaceae</taxon>
        <taxon>Aspergillus</taxon>
        <taxon>Aspergillus subgen. Circumdati</taxon>
    </lineage>
</organism>
<feature type="transmembrane region" description="Helical" evidence="13">
    <location>
        <begin position="787"/>
        <end position="818"/>
    </location>
</feature>
<evidence type="ECO:0000256" key="6">
    <source>
        <dbReference type="ARBA" id="ARBA00022824"/>
    </source>
</evidence>
<evidence type="ECO:0000313" key="15">
    <source>
        <dbReference type="EMBL" id="KJK66907.1"/>
    </source>
</evidence>
<evidence type="ECO:0000256" key="5">
    <source>
        <dbReference type="ARBA" id="ARBA00022692"/>
    </source>
</evidence>
<dbReference type="Pfam" id="PF04082">
    <property type="entry name" value="Fungal_trans"/>
    <property type="match status" value="1"/>
</dbReference>
<protein>
    <submittedName>
        <fullName evidence="15">GPI transamidase subunit PIG-U</fullName>
    </submittedName>
</protein>
<keyword evidence="4" id="KW-0337">GPI-anchor biosynthesis</keyword>
<dbReference type="OrthoDB" id="4898680at2759"/>